<evidence type="ECO:0000256" key="5">
    <source>
        <dbReference type="HAMAP-Rule" id="MF_01629"/>
    </source>
</evidence>
<feature type="binding site" evidence="5">
    <location>
        <position position="126"/>
    </location>
    <ligand>
        <name>substrate</name>
    </ligand>
</feature>
<comment type="pathway">
    <text evidence="5">Cofactor metabolism; pyridoxal 5'-phosphate salvage; pyridoxal 5'-phosphate from pyridoxine 5'-phosphate: step 1/1.</text>
</comment>
<evidence type="ECO:0000259" key="7">
    <source>
        <dbReference type="Pfam" id="PF10590"/>
    </source>
</evidence>
<keyword evidence="3 5" id="KW-0288">FMN</keyword>
<dbReference type="NCBIfam" id="TIGR00558">
    <property type="entry name" value="pdxH"/>
    <property type="match status" value="1"/>
</dbReference>
<dbReference type="Pfam" id="PF10590">
    <property type="entry name" value="PNP_phzG_C"/>
    <property type="match status" value="1"/>
</dbReference>
<dbReference type="InterPro" id="IPR019740">
    <property type="entry name" value="Pyridox_Oxase_CS"/>
</dbReference>
<accession>A0ABV8CFV7</accession>
<name>A0ABV8CFV7_9GAMM</name>
<dbReference type="InterPro" id="IPR011576">
    <property type="entry name" value="Pyridox_Oxase_N"/>
</dbReference>
<feature type="binding site" evidence="5">
    <location>
        <begin position="194"/>
        <end position="196"/>
    </location>
    <ligand>
        <name>substrate</name>
    </ligand>
</feature>
<dbReference type="NCBIfam" id="NF004231">
    <property type="entry name" value="PRK05679.1"/>
    <property type="match status" value="1"/>
</dbReference>
<dbReference type="PROSITE" id="PS01064">
    <property type="entry name" value="PYRIDOX_OXIDASE"/>
    <property type="match status" value="1"/>
</dbReference>
<dbReference type="InterPro" id="IPR012349">
    <property type="entry name" value="Split_barrel_FMN-bd"/>
</dbReference>
<feature type="binding site" evidence="5">
    <location>
        <position position="134"/>
    </location>
    <ligand>
        <name>substrate</name>
    </ligand>
</feature>
<evidence type="ECO:0000313" key="9">
    <source>
        <dbReference type="Proteomes" id="UP001595758"/>
    </source>
</evidence>
<comment type="pathway">
    <text evidence="5">Cofactor metabolism; pyridoxal 5'-phosphate salvage; pyridoxal 5'-phosphate from pyridoxamine 5'-phosphate: step 1/1.</text>
</comment>
<evidence type="ECO:0000313" key="8">
    <source>
        <dbReference type="EMBL" id="MFC3908859.1"/>
    </source>
</evidence>
<dbReference type="GO" id="GO:0004733">
    <property type="term" value="F:pyridoxamine phosphate oxidase activity"/>
    <property type="evidence" value="ECO:0007669"/>
    <property type="project" value="UniProtKB-EC"/>
</dbReference>
<dbReference type="EMBL" id="JBHSAB010000014">
    <property type="protein sequence ID" value="MFC3908859.1"/>
    <property type="molecule type" value="Genomic_DNA"/>
</dbReference>
<feature type="binding site" evidence="5">
    <location>
        <position position="130"/>
    </location>
    <ligand>
        <name>substrate</name>
    </ligand>
</feature>
<dbReference type="PANTHER" id="PTHR10851">
    <property type="entry name" value="PYRIDOXINE-5-PHOSPHATE OXIDASE"/>
    <property type="match status" value="1"/>
</dbReference>
<feature type="binding site" evidence="5">
    <location>
        <begin position="64"/>
        <end position="69"/>
    </location>
    <ligand>
        <name>FMN</name>
        <dbReference type="ChEBI" id="CHEBI:58210"/>
    </ligand>
</feature>
<feature type="binding site" evidence="5">
    <location>
        <position position="86"/>
    </location>
    <ligand>
        <name>FMN</name>
        <dbReference type="ChEBI" id="CHEBI:58210"/>
    </ligand>
</feature>
<evidence type="ECO:0000256" key="1">
    <source>
        <dbReference type="ARBA" id="ARBA00007301"/>
    </source>
</evidence>
<comment type="cofactor">
    <cofactor evidence="5">
        <name>FMN</name>
        <dbReference type="ChEBI" id="CHEBI:58210"/>
    </cofactor>
    <text evidence="5">Binds 1 FMN per subunit.</text>
</comment>
<gene>
    <name evidence="5 8" type="primary">pdxH</name>
    <name evidence="8" type="ORF">ACFORL_07190</name>
</gene>
<feature type="binding site" evidence="5">
    <location>
        <begin position="143"/>
        <end position="144"/>
    </location>
    <ligand>
        <name>FMN</name>
        <dbReference type="ChEBI" id="CHEBI:58210"/>
    </ligand>
</feature>
<evidence type="ECO:0000259" key="6">
    <source>
        <dbReference type="Pfam" id="PF01243"/>
    </source>
</evidence>
<dbReference type="EC" id="1.4.3.5" evidence="5"/>
<evidence type="ECO:0000256" key="3">
    <source>
        <dbReference type="ARBA" id="ARBA00022643"/>
    </source>
</evidence>
<keyword evidence="4 5" id="KW-0560">Oxidoreductase</keyword>
<feature type="binding site" evidence="5">
    <location>
        <position position="108"/>
    </location>
    <ligand>
        <name>FMN</name>
        <dbReference type="ChEBI" id="CHEBI:58210"/>
    </ligand>
</feature>
<feature type="binding site" evidence="5">
    <location>
        <position position="198"/>
    </location>
    <ligand>
        <name>FMN</name>
        <dbReference type="ChEBI" id="CHEBI:58210"/>
    </ligand>
</feature>
<dbReference type="PANTHER" id="PTHR10851:SF0">
    <property type="entry name" value="PYRIDOXINE-5'-PHOSPHATE OXIDASE"/>
    <property type="match status" value="1"/>
</dbReference>
<keyword evidence="9" id="KW-1185">Reference proteome</keyword>
<feature type="binding site" evidence="5">
    <location>
        <position position="188"/>
    </location>
    <ligand>
        <name>FMN</name>
        <dbReference type="ChEBI" id="CHEBI:58210"/>
    </ligand>
</feature>
<comment type="subunit">
    <text evidence="5">Homodimer.</text>
</comment>
<feature type="binding site" evidence="5">
    <location>
        <begin position="79"/>
        <end position="80"/>
    </location>
    <ligand>
        <name>FMN</name>
        <dbReference type="ChEBI" id="CHEBI:58210"/>
    </ligand>
</feature>
<comment type="caution">
    <text evidence="5">Lacks conserved residue(s) required for the propagation of feature annotation.</text>
</comment>
<dbReference type="HAMAP" id="MF_01629">
    <property type="entry name" value="PdxH"/>
    <property type="match status" value="1"/>
</dbReference>
<dbReference type="PIRSF" id="PIRSF000190">
    <property type="entry name" value="Pyd_amn-ph_oxd"/>
    <property type="match status" value="1"/>
</dbReference>
<reference evidence="9" key="1">
    <citation type="journal article" date="2019" name="Int. J. Syst. Evol. Microbiol.">
        <title>The Global Catalogue of Microorganisms (GCM) 10K type strain sequencing project: providing services to taxonomists for standard genome sequencing and annotation.</title>
        <authorList>
            <consortium name="The Broad Institute Genomics Platform"/>
            <consortium name="The Broad Institute Genome Sequencing Center for Infectious Disease"/>
            <person name="Wu L."/>
            <person name="Ma J."/>
        </authorList>
    </citation>
    <scope>NUCLEOTIDE SEQUENCE [LARGE SCALE GENOMIC DNA]</scope>
    <source>
        <strain evidence="9">CCUG 59858</strain>
    </source>
</reference>
<comment type="similarity">
    <text evidence="1 5">Belongs to the pyridoxamine 5'-phosphate oxidase family.</text>
</comment>
<dbReference type="Pfam" id="PF01243">
    <property type="entry name" value="PNPOx_N"/>
    <property type="match status" value="1"/>
</dbReference>
<comment type="catalytic activity">
    <reaction evidence="5">
        <text>pyridoxamine 5'-phosphate + O2 + H2O = pyridoxal 5'-phosphate + H2O2 + NH4(+)</text>
        <dbReference type="Rhea" id="RHEA:15817"/>
        <dbReference type="ChEBI" id="CHEBI:15377"/>
        <dbReference type="ChEBI" id="CHEBI:15379"/>
        <dbReference type="ChEBI" id="CHEBI:16240"/>
        <dbReference type="ChEBI" id="CHEBI:28938"/>
        <dbReference type="ChEBI" id="CHEBI:58451"/>
        <dbReference type="ChEBI" id="CHEBI:597326"/>
        <dbReference type="EC" id="1.4.3.5"/>
    </reaction>
</comment>
<feature type="domain" description="Pyridoxamine 5'-phosphate oxidase N-terminal" evidence="6">
    <location>
        <begin position="46"/>
        <end position="159"/>
    </location>
</feature>
<proteinExistence type="inferred from homology"/>
<dbReference type="Gene3D" id="2.30.110.10">
    <property type="entry name" value="Electron Transport, Fmn-binding Protein, Chain A"/>
    <property type="match status" value="1"/>
</dbReference>
<comment type="function">
    <text evidence="5">Catalyzes the oxidation of either pyridoxine 5'-phosphate (PNP) or pyridoxamine 5'-phosphate (PMP) into pyridoxal 5'-phosphate (PLP).</text>
</comment>
<keyword evidence="5" id="KW-0664">Pyridoxine biosynthesis</keyword>
<dbReference type="SUPFAM" id="SSF50475">
    <property type="entry name" value="FMN-binding split barrel"/>
    <property type="match status" value="1"/>
</dbReference>
<protein>
    <recommendedName>
        <fullName evidence="5">Pyridoxine/pyridoxamine 5'-phosphate oxidase</fullName>
        <ecNumber evidence="5">1.4.3.5</ecNumber>
    </recommendedName>
    <alternativeName>
        <fullName evidence="5">PNP/PMP oxidase</fullName>
        <shortName evidence="5">PNPOx</shortName>
    </alternativeName>
    <alternativeName>
        <fullName evidence="5">Pyridoxal 5'-phosphate synthase</fullName>
    </alternativeName>
</protein>
<evidence type="ECO:0000256" key="4">
    <source>
        <dbReference type="ARBA" id="ARBA00023002"/>
    </source>
</evidence>
<evidence type="ECO:0000256" key="2">
    <source>
        <dbReference type="ARBA" id="ARBA00022630"/>
    </source>
</evidence>
<organism evidence="8 9">
    <name type="scientific">Legionella dresdenensis</name>
    <dbReference type="NCBI Taxonomy" id="450200"/>
    <lineage>
        <taxon>Bacteria</taxon>
        <taxon>Pseudomonadati</taxon>
        <taxon>Pseudomonadota</taxon>
        <taxon>Gammaproteobacteria</taxon>
        <taxon>Legionellales</taxon>
        <taxon>Legionellaceae</taxon>
        <taxon>Legionella</taxon>
    </lineage>
</organism>
<dbReference type="InterPro" id="IPR019576">
    <property type="entry name" value="Pyridoxamine_oxidase_dimer_C"/>
</dbReference>
<sequence>MSKWHTIADVRREYGDLTLSEEQADADPFMQFRQWFEEILAVDKFDPTAMVLSTVDERGFPDSRVVLLKGMENESFVFYTNYESTKAIQLRHTPYAAVNFYWPEMSRQIRIRGRVKKASARQSDAYFMSRPLESQISAIASPQSRQIESRVALEQAFNELVKEYGQKAIVRPKTWGGYQILPDEIEFWQGRNNRLHDRIHYFKQGGKWTHRRLAP</sequence>
<dbReference type="Proteomes" id="UP001595758">
    <property type="component" value="Unassembled WGS sequence"/>
</dbReference>
<feature type="binding site" evidence="5">
    <location>
        <position position="69"/>
    </location>
    <ligand>
        <name>substrate</name>
    </ligand>
</feature>
<feature type="domain" description="Pyridoxine 5'-phosphate oxidase dimerisation C-terminal" evidence="7">
    <location>
        <begin position="175"/>
        <end position="215"/>
    </location>
</feature>
<dbReference type="InterPro" id="IPR000659">
    <property type="entry name" value="Pyridox_Oxase"/>
</dbReference>
<comment type="catalytic activity">
    <reaction evidence="5">
        <text>pyridoxine 5'-phosphate + O2 = pyridoxal 5'-phosphate + H2O2</text>
        <dbReference type="Rhea" id="RHEA:15149"/>
        <dbReference type="ChEBI" id="CHEBI:15379"/>
        <dbReference type="ChEBI" id="CHEBI:16240"/>
        <dbReference type="ChEBI" id="CHEBI:58589"/>
        <dbReference type="ChEBI" id="CHEBI:597326"/>
        <dbReference type="EC" id="1.4.3.5"/>
    </reaction>
</comment>
<comment type="caution">
    <text evidence="8">The sequence shown here is derived from an EMBL/GenBank/DDBJ whole genome shotgun (WGS) entry which is preliminary data.</text>
</comment>
<keyword evidence="2 5" id="KW-0285">Flavoprotein</keyword>
<dbReference type="RefSeq" id="WP_382342542.1">
    <property type="nucleotide sequence ID" value="NZ_JBHSAB010000014.1"/>
</dbReference>